<protein>
    <recommendedName>
        <fullName evidence="4">Short-chain dehydrogenase/reductase</fullName>
    </recommendedName>
</protein>
<dbReference type="PANTHER" id="PTHR43157">
    <property type="entry name" value="PHOSPHATIDYLINOSITOL-GLYCAN BIOSYNTHESIS CLASS F PROTEIN-RELATED"/>
    <property type="match status" value="1"/>
</dbReference>
<proteinExistence type="predicted"/>
<keyword evidence="3" id="KW-1185">Reference proteome</keyword>
<gene>
    <name evidence="2" type="ORF">JMJ35_006610</name>
</gene>
<comment type="caution">
    <text evidence="2">The sequence shown here is derived from an EMBL/GenBank/DDBJ whole genome shotgun (WGS) entry which is preliminary data.</text>
</comment>
<dbReference type="Proteomes" id="UP001166286">
    <property type="component" value="Unassembled WGS sequence"/>
</dbReference>
<dbReference type="Pfam" id="PF00106">
    <property type="entry name" value="adh_short"/>
    <property type="match status" value="2"/>
</dbReference>
<keyword evidence="1" id="KW-0560">Oxidoreductase</keyword>
<dbReference type="EMBL" id="JAFEKC020000014">
    <property type="protein sequence ID" value="KAK0511058.1"/>
    <property type="molecule type" value="Genomic_DNA"/>
</dbReference>
<name>A0AA39R0F6_9LECA</name>
<dbReference type="SUPFAM" id="SSF51735">
    <property type="entry name" value="NAD(P)-binding Rossmann-fold domains"/>
    <property type="match status" value="1"/>
</dbReference>
<dbReference type="InterPro" id="IPR036291">
    <property type="entry name" value="NAD(P)-bd_dom_sf"/>
</dbReference>
<dbReference type="PANTHER" id="PTHR43157:SF31">
    <property type="entry name" value="PHOSPHATIDYLINOSITOL-GLYCAN BIOSYNTHESIS CLASS F PROTEIN"/>
    <property type="match status" value="1"/>
</dbReference>
<organism evidence="2 3">
    <name type="scientific">Cladonia borealis</name>
    <dbReference type="NCBI Taxonomy" id="184061"/>
    <lineage>
        <taxon>Eukaryota</taxon>
        <taxon>Fungi</taxon>
        <taxon>Dikarya</taxon>
        <taxon>Ascomycota</taxon>
        <taxon>Pezizomycotina</taxon>
        <taxon>Lecanoromycetes</taxon>
        <taxon>OSLEUM clade</taxon>
        <taxon>Lecanoromycetidae</taxon>
        <taxon>Lecanorales</taxon>
        <taxon>Lecanorineae</taxon>
        <taxon>Cladoniaceae</taxon>
        <taxon>Cladonia</taxon>
    </lineage>
</organism>
<accession>A0AA39R0F6</accession>
<dbReference type="PRINTS" id="PR00081">
    <property type="entry name" value="GDHRDH"/>
</dbReference>
<sequence length="308" mass="33668">MGQPPIPPTPAGTSLTGQTVIVTGGNAGLGLEAARQYITLNASRVILACRSISKGEEAAKYLSTHPTVKSTNPGVEIRVMALDLDDETSVVNFASKVKKELDALDVLLLNGVNYHSNALLALELLPLLESTASQRGQPSRLTFVGSSTHKMHSLNKTPMEKEESVTHRWDDKERYRPMQRYSDSKLMVAAFTQELARHVDPSKVIVNNLCPGMVSTGLNVNLPLWLKPIMWLLRLIRAGTPEVGARTYVYATSVAGTESHGKWLQHNKVAETDVILTESQGQTLMQKAWAEALESAKKLDPSFSEALI</sequence>
<evidence type="ECO:0008006" key="4">
    <source>
        <dbReference type="Google" id="ProtNLM"/>
    </source>
</evidence>
<reference evidence="2" key="1">
    <citation type="submission" date="2023-03" db="EMBL/GenBank/DDBJ databases">
        <title>Complete genome of Cladonia borealis.</title>
        <authorList>
            <person name="Park H."/>
        </authorList>
    </citation>
    <scope>NUCLEOTIDE SEQUENCE</scope>
    <source>
        <strain evidence="2">ANT050790</strain>
    </source>
</reference>
<dbReference type="InterPro" id="IPR002347">
    <property type="entry name" value="SDR_fam"/>
</dbReference>
<evidence type="ECO:0000313" key="3">
    <source>
        <dbReference type="Proteomes" id="UP001166286"/>
    </source>
</evidence>
<evidence type="ECO:0000313" key="2">
    <source>
        <dbReference type="EMBL" id="KAK0511058.1"/>
    </source>
</evidence>
<dbReference type="AlphaFoldDB" id="A0AA39R0F6"/>
<dbReference type="Gene3D" id="3.40.50.720">
    <property type="entry name" value="NAD(P)-binding Rossmann-like Domain"/>
    <property type="match status" value="2"/>
</dbReference>
<evidence type="ECO:0000256" key="1">
    <source>
        <dbReference type="ARBA" id="ARBA00023002"/>
    </source>
</evidence>
<dbReference type="GO" id="GO:0016491">
    <property type="term" value="F:oxidoreductase activity"/>
    <property type="evidence" value="ECO:0007669"/>
    <property type="project" value="UniProtKB-KW"/>
</dbReference>